<dbReference type="SUPFAM" id="SSF53474">
    <property type="entry name" value="alpha/beta-Hydrolases"/>
    <property type="match status" value="2"/>
</dbReference>
<feature type="domain" description="Acetyl xylan esterase" evidence="1">
    <location>
        <begin position="96"/>
        <end position="248"/>
    </location>
</feature>
<dbReference type="EMBL" id="FOJG01000002">
    <property type="protein sequence ID" value="SEW55129.1"/>
    <property type="molecule type" value="Genomic_DNA"/>
</dbReference>
<dbReference type="Gene3D" id="3.40.50.1820">
    <property type="entry name" value="alpha/beta hydrolase"/>
    <property type="match status" value="2"/>
</dbReference>
<dbReference type="InterPro" id="IPR050261">
    <property type="entry name" value="FrsA_esterase"/>
</dbReference>
<dbReference type="PANTHER" id="PTHR22946:SF8">
    <property type="entry name" value="ACETYL XYLAN ESTERASE DOMAIN-CONTAINING PROTEIN"/>
    <property type="match status" value="1"/>
</dbReference>
<dbReference type="RefSeq" id="WP_143059306.1">
    <property type="nucleotide sequence ID" value="NZ_FOJG01000002.1"/>
</dbReference>
<dbReference type="OrthoDB" id="3668964at2"/>
<keyword evidence="3" id="KW-1185">Reference proteome</keyword>
<name>A0A1I0SCN6_9BACT</name>
<sequence length="673" mass="73118">MKTLVSFSMVLSSLFYSSQEPLPKVFSGERTDIVQQQLRQQAATAFQAQVLPATESEWTPRRRLLKAAILQSTGAVEDHALPLQVKETGRIQLTGYHIRKIFFQTRPGVFATANLYVPDGKGPFPAVINMHGHWKDARMGDMVQATAHSLALNGYVCLTIDAWGTGERTTTAGVAEYHGANLGASLLNTGNTLLGMQLSDNMRGVDLLASLPEVDKERIGATGASGGGNQTMWLAAMDERIKAAVPVVSVGTFESYILNSNCVCELVPDGLTYMEESAVLAMVAPRALKICNALNDASKSFFPSEMLRSYKAAAPVYEALHASDKLSYQLFNTVHGYWPEIRETMIGWMDLQLKHTGTGAPKKEPAFNLLPVAQLQTFSPDQRDAGVVTTAAWCTQQGQLLNEQLLKAPIDNNAKRKALQQLLRINENRTLKQVHTYSPAQGWQRIALETSDGSLIPLLLRAPGSKEKGYVVFTHPGGKDSIPAMDIEKAIQSGQGVVLTDLWGSGEQSSVTATTVDGSQPPYHTLARSVLWLGGTVQGRWVSDLQLITNYLKKSDGDVRIVLNGSREAGIASLFLAALGGNVTQVVLDHAPLSYRFDERAGIDFFSMAIHVPGILVWGDISLAAALSGKEVVFNAPVTMSGRSLTGAELQAQQEVFAQLRKRCKQPGQSIFH</sequence>
<accession>A0A1I0SCN6</accession>
<dbReference type="Pfam" id="PF05448">
    <property type="entry name" value="AXE1"/>
    <property type="match status" value="1"/>
</dbReference>
<dbReference type="PANTHER" id="PTHR22946">
    <property type="entry name" value="DIENELACTONE HYDROLASE DOMAIN-CONTAINING PROTEIN-RELATED"/>
    <property type="match status" value="1"/>
</dbReference>
<gene>
    <name evidence="2" type="ORF">SAMN04488122_6308</name>
</gene>
<dbReference type="STRING" id="29529.SAMN04488122_6308"/>
<evidence type="ECO:0000259" key="1">
    <source>
        <dbReference type="Pfam" id="PF05448"/>
    </source>
</evidence>
<organism evidence="2 3">
    <name type="scientific">Chitinophaga arvensicola</name>
    <dbReference type="NCBI Taxonomy" id="29529"/>
    <lineage>
        <taxon>Bacteria</taxon>
        <taxon>Pseudomonadati</taxon>
        <taxon>Bacteroidota</taxon>
        <taxon>Chitinophagia</taxon>
        <taxon>Chitinophagales</taxon>
        <taxon>Chitinophagaceae</taxon>
        <taxon>Chitinophaga</taxon>
    </lineage>
</organism>
<dbReference type="Proteomes" id="UP000199310">
    <property type="component" value="Unassembled WGS sequence"/>
</dbReference>
<dbReference type="InterPro" id="IPR008391">
    <property type="entry name" value="AXE1_dom"/>
</dbReference>
<protein>
    <submittedName>
        <fullName evidence="2">Acetyl xylan esterase (AXE1)</fullName>
    </submittedName>
</protein>
<reference evidence="3" key="1">
    <citation type="submission" date="2016-10" db="EMBL/GenBank/DDBJ databases">
        <authorList>
            <person name="Varghese N."/>
            <person name="Submissions S."/>
        </authorList>
    </citation>
    <scope>NUCLEOTIDE SEQUENCE [LARGE SCALE GENOMIC DNA]</scope>
    <source>
        <strain evidence="3">DSM 3695</strain>
    </source>
</reference>
<dbReference type="InterPro" id="IPR029058">
    <property type="entry name" value="AB_hydrolase_fold"/>
</dbReference>
<evidence type="ECO:0000313" key="2">
    <source>
        <dbReference type="EMBL" id="SEW55129.1"/>
    </source>
</evidence>
<proteinExistence type="predicted"/>
<dbReference type="AlphaFoldDB" id="A0A1I0SCN6"/>
<evidence type="ECO:0000313" key="3">
    <source>
        <dbReference type="Proteomes" id="UP000199310"/>
    </source>
</evidence>